<feature type="domain" description="HDOD" evidence="2">
    <location>
        <begin position="22"/>
        <end position="216"/>
    </location>
</feature>
<evidence type="ECO:0000256" key="1">
    <source>
        <dbReference type="SAM" id="MobiDB-lite"/>
    </source>
</evidence>
<dbReference type="Gene3D" id="1.10.3210.10">
    <property type="entry name" value="Hypothetical protein af1432"/>
    <property type="match status" value="1"/>
</dbReference>
<evidence type="ECO:0000313" key="4">
    <source>
        <dbReference type="Proteomes" id="UP000215086"/>
    </source>
</evidence>
<protein>
    <recommendedName>
        <fullName evidence="2">HDOD domain-containing protein</fullName>
    </recommendedName>
</protein>
<dbReference type="Pfam" id="PF08668">
    <property type="entry name" value="HDOD"/>
    <property type="match status" value="1"/>
</dbReference>
<evidence type="ECO:0000313" key="3">
    <source>
        <dbReference type="EMBL" id="ASV74407.1"/>
    </source>
</evidence>
<dbReference type="EMBL" id="CP018477">
    <property type="protein sequence ID" value="ASV74407.1"/>
    <property type="molecule type" value="Genomic_DNA"/>
</dbReference>
<proteinExistence type="predicted"/>
<feature type="compositionally biased region" description="Basic and acidic residues" evidence="1">
    <location>
        <begin position="367"/>
        <end position="380"/>
    </location>
</feature>
<dbReference type="Proteomes" id="UP000215086">
    <property type="component" value="Chromosome"/>
</dbReference>
<sequence>MSQLDVAGSKTAQKLAAIAGNLYTLPAVALKVLELVERPDVDAAILRECIEKDPALATKILKVVNSSLYGPAQPIGDLGQALAFLGAKPLKLLVLGFSLPPKLFHGLEARVLAYYWRRSLTKAVAARELSEHLRHRSSDECFLAGLLQDLGLLVFIQALGSPFQRFVEKVLEQREDLYRRERDVFGFDHRDVSAALLRHWGMPTSIADALISQAASTSPVMAEIRTRRTILEVAESAAMLLAEGRSDVWPTWQLGVESLGDGQTVVKPDDLLRQIHMKVLQLGEVLSLRLPAGESVEKILARAHNALAREAEAVAGVLLRPVGTSAAEPRTRSMEDDELERTLNLYIERAPENAACVSEKNSTIATPEKRWTSGPDHRKLSETHRGFRLESQEGLEKHDVISPGSDPGLLGTLRNAVTWCRTNRCGLSLVLVDYLELSDLVVHLGPGVLDTLQNVLSKACQALEHPGSVTWPYGDAGCAWILPDCERELAVTYAHEVMRQLRSVFAASWNVPVRLRVGVSYVATPAPNFPPEDLLVAAQRCLFGSGACGGGVVKSIEIY</sequence>
<feature type="region of interest" description="Disordered" evidence="1">
    <location>
        <begin position="357"/>
        <end position="380"/>
    </location>
</feature>
<dbReference type="PANTHER" id="PTHR33525">
    <property type="match status" value="1"/>
</dbReference>
<dbReference type="RefSeq" id="WP_157731866.1">
    <property type="nucleotide sequence ID" value="NZ_CP018477.1"/>
</dbReference>
<dbReference type="InterPro" id="IPR052340">
    <property type="entry name" value="RNase_Y/CdgJ"/>
</dbReference>
<dbReference type="SUPFAM" id="SSF109604">
    <property type="entry name" value="HD-domain/PDEase-like"/>
    <property type="match status" value="1"/>
</dbReference>
<dbReference type="InterPro" id="IPR013976">
    <property type="entry name" value="HDOD"/>
</dbReference>
<dbReference type="PROSITE" id="PS51833">
    <property type="entry name" value="HDOD"/>
    <property type="match status" value="1"/>
</dbReference>
<dbReference type="PANTHER" id="PTHR33525:SF4">
    <property type="entry name" value="CYCLIC DI-GMP PHOSPHODIESTERASE CDGJ"/>
    <property type="match status" value="1"/>
</dbReference>
<gene>
    <name evidence="3" type="ORF">THTE_1805</name>
</gene>
<name>A0A286REN4_9BACT</name>
<evidence type="ECO:0000259" key="2">
    <source>
        <dbReference type="PROSITE" id="PS51833"/>
    </source>
</evidence>
<keyword evidence="4" id="KW-1185">Reference proteome</keyword>
<dbReference type="AlphaFoldDB" id="A0A286REN4"/>
<accession>A0A286REN4</accession>
<dbReference type="KEGG" id="ttf:THTE_1805"/>
<dbReference type="OrthoDB" id="243535at2"/>
<organism evidence="3 4">
    <name type="scientific">Thermogutta terrifontis</name>
    <dbReference type="NCBI Taxonomy" id="1331910"/>
    <lineage>
        <taxon>Bacteria</taxon>
        <taxon>Pseudomonadati</taxon>
        <taxon>Planctomycetota</taxon>
        <taxon>Planctomycetia</taxon>
        <taxon>Pirellulales</taxon>
        <taxon>Thermoguttaceae</taxon>
        <taxon>Thermogutta</taxon>
    </lineage>
</organism>
<reference evidence="3 4" key="1">
    <citation type="journal article" name="Front. Microbiol.">
        <title>Sugar Metabolism of the First Thermophilic Planctomycete Thermogutta terrifontis: Comparative Genomic and Transcriptomic Approaches.</title>
        <authorList>
            <person name="Elcheninov A.G."/>
            <person name="Menzel P."/>
            <person name="Gudbergsdottir S.R."/>
            <person name="Slesarev A.I."/>
            <person name="Kadnikov V.V."/>
            <person name="Krogh A."/>
            <person name="Bonch-Osmolovskaya E.A."/>
            <person name="Peng X."/>
            <person name="Kublanov I.V."/>
        </authorList>
    </citation>
    <scope>NUCLEOTIDE SEQUENCE [LARGE SCALE GENOMIC DNA]</scope>
    <source>
        <strain evidence="3 4">R1</strain>
    </source>
</reference>